<dbReference type="Gene3D" id="3.30.870.10">
    <property type="entry name" value="Endonuclease Chain A"/>
    <property type="match status" value="2"/>
</dbReference>
<protein>
    <recommendedName>
        <fullName evidence="1">PLD phosphodiesterase domain-containing protein</fullName>
    </recommendedName>
</protein>
<dbReference type="GO" id="GO:0030572">
    <property type="term" value="F:phosphatidyltransferase activity"/>
    <property type="evidence" value="ECO:0007669"/>
    <property type="project" value="UniProtKB-ARBA"/>
</dbReference>
<evidence type="ECO:0000313" key="3">
    <source>
        <dbReference type="Proteomes" id="UP000229132"/>
    </source>
</evidence>
<dbReference type="GO" id="GO:0032049">
    <property type="term" value="P:cardiolipin biosynthetic process"/>
    <property type="evidence" value="ECO:0007669"/>
    <property type="project" value="UniProtKB-ARBA"/>
</dbReference>
<comment type="caution">
    <text evidence="2">The sequence shown here is derived from an EMBL/GenBank/DDBJ whole genome shotgun (WGS) entry which is preliminary data.</text>
</comment>
<accession>A0A2J0MJ62</accession>
<organism evidence="2 3">
    <name type="scientific">Candidatus Nomurabacteria bacterium CG_4_10_14_0_2_um_filter_33_9</name>
    <dbReference type="NCBI Taxonomy" id="1974728"/>
    <lineage>
        <taxon>Bacteria</taxon>
        <taxon>Candidatus Nomuraibacteriota</taxon>
    </lineage>
</organism>
<dbReference type="AlphaFoldDB" id="A0A2J0MJ62"/>
<reference evidence="3" key="1">
    <citation type="submission" date="2017-09" db="EMBL/GenBank/DDBJ databases">
        <title>Depth-based differentiation of microbial function through sediment-hosted aquifers and enrichment of novel symbionts in the deep terrestrial subsurface.</title>
        <authorList>
            <person name="Probst A.J."/>
            <person name="Ladd B."/>
            <person name="Jarett J.K."/>
            <person name="Geller-Mcgrath D.E."/>
            <person name="Sieber C.M.K."/>
            <person name="Emerson J.B."/>
            <person name="Anantharaman K."/>
            <person name="Thomas B.C."/>
            <person name="Malmstrom R."/>
            <person name="Stieglmeier M."/>
            <person name="Klingl A."/>
            <person name="Woyke T."/>
            <person name="Ryan C.M."/>
            <person name="Banfield J.F."/>
        </authorList>
    </citation>
    <scope>NUCLEOTIDE SEQUENCE [LARGE SCALE GENOMIC DNA]</scope>
</reference>
<dbReference type="InterPro" id="IPR001736">
    <property type="entry name" value="PLipase_D/transphosphatidylase"/>
</dbReference>
<dbReference type="Pfam" id="PF13091">
    <property type="entry name" value="PLDc_2"/>
    <property type="match status" value="2"/>
</dbReference>
<sequence>MRYKIYTKTEKAWDAMLLAISHAKSSIFFEMYIFVDDTTDSHDFINMLSQKASTGIKVKVIFDSFGSKVSNASIKKLKDAGVELFFFRTLFRVTHRKILIIDEHVAFIGGINIKKFFKKWDDLLIRMEGKIVKQVSRSFAQIYKNCGGKDQFVLKYDKNLEISKGKVRFFEHFPPKNSFRLNKYYRDKIELAKEKILISTPYFMPNHWLIKALKKASKRGVKVEIIMPRFASNPKIANLPNYFYMHKLYKHGIKFFLTTEMNHSKIMLVDGYEGILGSQNIDILSFDFNMESGVFFTEPKLIKELIQITENWKKNSIPYSPKMRNTHLLDLFYDFCFGTFEHIVKFFNKFTRTLTF</sequence>
<name>A0A2J0MJ62_9BACT</name>
<feature type="domain" description="PLD phosphodiesterase" evidence="1">
    <location>
        <begin position="90"/>
        <end position="117"/>
    </location>
</feature>
<dbReference type="PANTHER" id="PTHR21248">
    <property type="entry name" value="CARDIOLIPIN SYNTHASE"/>
    <property type="match status" value="1"/>
</dbReference>
<evidence type="ECO:0000313" key="2">
    <source>
        <dbReference type="EMBL" id="PIZ86076.1"/>
    </source>
</evidence>
<dbReference type="Proteomes" id="UP000229132">
    <property type="component" value="Unassembled WGS sequence"/>
</dbReference>
<dbReference type="InterPro" id="IPR025202">
    <property type="entry name" value="PLD-like_dom"/>
</dbReference>
<dbReference type="SMART" id="SM00155">
    <property type="entry name" value="PLDc"/>
    <property type="match status" value="2"/>
</dbReference>
<proteinExistence type="predicted"/>
<feature type="domain" description="PLD phosphodiesterase" evidence="1">
    <location>
        <begin position="258"/>
        <end position="285"/>
    </location>
</feature>
<dbReference type="PANTHER" id="PTHR21248:SF22">
    <property type="entry name" value="PHOSPHOLIPASE D"/>
    <property type="match status" value="1"/>
</dbReference>
<dbReference type="CDD" id="cd09110">
    <property type="entry name" value="PLDc_CLS_1"/>
    <property type="match status" value="1"/>
</dbReference>
<dbReference type="SUPFAM" id="SSF56024">
    <property type="entry name" value="Phospholipase D/nuclease"/>
    <property type="match status" value="2"/>
</dbReference>
<gene>
    <name evidence="2" type="ORF">COX94_01165</name>
</gene>
<dbReference type="EMBL" id="PFOX01000023">
    <property type="protein sequence ID" value="PIZ86076.1"/>
    <property type="molecule type" value="Genomic_DNA"/>
</dbReference>
<dbReference type="PROSITE" id="PS50035">
    <property type="entry name" value="PLD"/>
    <property type="match status" value="2"/>
</dbReference>
<evidence type="ECO:0000259" key="1">
    <source>
        <dbReference type="PROSITE" id="PS50035"/>
    </source>
</evidence>